<dbReference type="EMBL" id="JACHXN010000015">
    <property type="protein sequence ID" value="MBB3147853.1"/>
    <property type="molecule type" value="Genomic_DNA"/>
</dbReference>
<sequence length="216" mass="22165">MATLSETYKVILGVGGVTGTTRTNGSNTETFLLPLPGTPTSDHYYEGLGGNDIITGQLADDYIEGGAEADVLLDVGLGVNDTLGYLNSPVGTNNFGVSVTLNPLGGIQRASGGHAQGDTAVSGFENLVGSEFNDVLTGNAGANKILGMGGDDDIFGGGGMTCCMAVTVSTTFAVVRATIRFMARPATTSFSGTTATIHSISARATTRWTEERGKIR</sequence>
<dbReference type="AlphaFoldDB" id="A0A839UDF2"/>
<organism evidence="1 2">
    <name type="scientific">Phyllobacterium trifolii</name>
    <dbReference type="NCBI Taxonomy" id="300193"/>
    <lineage>
        <taxon>Bacteria</taxon>
        <taxon>Pseudomonadati</taxon>
        <taxon>Pseudomonadota</taxon>
        <taxon>Alphaproteobacteria</taxon>
        <taxon>Hyphomicrobiales</taxon>
        <taxon>Phyllobacteriaceae</taxon>
        <taxon>Phyllobacterium</taxon>
    </lineage>
</organism>
<proteinExistence type="predicted"/>
<dbReference type="Gene3D" id="2.150.10.10">
    <property type="entry name" value="Serralysin-like metalloprotease, C-terminal"/>
    <property type="match status" value="1"/>
</dbReference>
<keyword evidence="2" id="KW-1185">Reference proteome</keyword>
<dbReference type="SUPFAM" id="SSF51120">
    <property type="entry name" value="beta-Roll"/>
    <property type="match status" value="1"/>
</dbReference>
<dbReference type="Proteomes" id="UP000554520">
    <property type="component" value="Unassembled WGS sequence"/>
</dbReference>
<dbReference type="InterPro" id="IPR011049">
    <property type="entry name" value="Serralysin-like_metalloprot_C"/>
</dbReference>
<accession>A0A839UDF2</accession>
<protein>
    <submittedName>
        <fullName evidence="1">Ca2+-binding RTX toxin-like protein</fullName>
    </submittedName>
</protein>
<evidence type="ECO:0000313" key="2">
    <source>
        <dbReference type="Proteomes" id="UP000554520"/>
    </source>
</evidence>
<comment type="caution">
    <text evidence="1">The sequence shown here is derived from an EMBL/GenBank/DDBJ whole genome shotgun (WGS) entry which is preliminary data.</text>
</comment>
<dbReference type="GO" id="GO:0005509">
    <property type="term" value="F:calcium ion binding"/>
    <property type="evidence" value="ECO:0007669"/>
    <property type="project" value="InterPro"/>
</dbReference>
<dbReference type="Pfam" id="PF00353">
    <property type="entry name" value="HemolysinCabind"/>
    <property type="match status" value="2"/>
</dbReference>
<reference evidence="1 2" key="1">
    <citation type="submission" date="2020-08" db="EMBL/GenBank/DDBJ databases">
        <title>Genomic Encyclopedia of Type Strains, Phase III (KMG-III): the genomes of soil and plant-associated and newly described type strains.</title>
        <authorList>
            <person name="Whitman W."/>
        </authorList>
    </citation>
    <scope>NUCLEOTIDE SEQUENCE [LARGE SCALE GENOMIC DNA]</scope>
    <source>
        <strain evidence="1 2">CECT 7015</strain>
    </source>
</reference>
<evidence type="ECO:0000313" key="1">
    <source>
        <dbReference type="EMBL" id="MBB3147853.1"/>
    </source>
</evidence>
<dbReference type="InterPro" id="IPR001343">
    <property type="entry name" value="Hemolysn_Ca-bd"/>
</dbReference>
<name>A0A839UDF2_9HYPH</name>
<gene>
    <name evidence="1" type="ORF">FHS21_004288</name>
</gene>